<dbReference type="InterPro" id="IPR051099">
    <property type="entry name" value="AGR/TXD"/>
</dbReference>
<feature type="domain" description="Thioredoxin-like fold" evidence="2">
    <location>
        <begin position="14"/>
        <end position="105"/>
    </location>
</feature>
<name>A0A7V2ZLD2_9BACT</name>
<dbReference type="Gene3D" id="3.40.30.10">
    <property type="entry name" value="Glutaredoxin"/>
    <property type="match status" value="1"/>
</dbReference>
<dbReference type="SUPFAM" id="SSF52833">
    <property type="entry name" value="Thioredoxin-like"/>
    <property type="match status" value="1"/>
</dbReference>
<dbReference type="RefSeq" id="WP_304143023.1">
    <property type="nucleotide sequence ID" value="NZ_JAOAIE010000016.1"/>
</dbReference>
<organism evidence="3">
    <name type="scientific">Ignavibacterium album</name>
    <dbReference type="NCBI Taxonomy" id="591197"/>
    <lineage>
        <taxon>Bacteria</taxon>
        <taxon>Pseudomonadati</taxon>
        <taxon>Ignavibacteriota</taxon>
        <taxon>Ignavibacteria</taxon>
        <taxon>Ignavibacteriales</taxon>
        <taxon>Ignavibacteriaceae</taxon>
        <taxon>Ignavibacterium</taxon>
    </lineage>
</organism>
<evidence type="ECO:0000256" key="1">
    <source>
        <dbReference type="ARBA" id="ARBA00022729"/>
    </source>
</evidence>
<dbReference type="AlphaFoldDB" id="A0A7V2ZLD2"/>
<evidence type="ECO:0000259" key="2">
    <source>
        <dbReference type="Pfam" id="PF13098"/>
    </source>
</evidence>
<gene>
    <name evidence="3" type="ORF">ENS31_11490</name>
</gene>
<dbReference type="InterPro" id="IPR012336">
    <property type="entry name" value="Thioredoxin-like_fold"/>
</dbReference>
<evidence type="ECO:0000313" key="3">
    <source>
        <dbReference type="EMBL" id="HFI92129.1"/>
    </source>
</evidence>
<protein>
    <submittedName>
        <fullName evidence="3">Thioredoxin family protein</fullName>
    </submittedName>
</protein>
<dbReference type="EMBL" id="DSUJ01000010">
    <property type="protein sequence ID" value="HFI92129.1"/>
    <property type="molecule type" value="Genomic_DNA"/>
</dbReference>
<dbReference type="PANTHER" id="PTHR15337:SF11">
    <property type="entry name" value="THIOREDOXIN DOMAIN-CONTAINING PROTEIN"/>
    <property type="match status" value="1"/>
</dbReference>
<dbReference type="InterPro" id="IPR036249">
    <property type="entry name" value="Thioredoxin-like_sf"/>
</dbReference>
<accession>A0A7V2ZLD2</accession>
<keyword evidence="1" id="KW-0732">Signal</keyword>
<sequence length="184" mass="21740">MNWIKNLEQAKEEATKTRKLILLQFEMDGCGGCKKLEATTYKDQKVIDEMNEWFVLLKLDLIKDREIRKSLGAYWTPAIYFLDQNGNSYYHFNGYLPAVEFRAMLRLGIAETIMPRGRYDDIIKIIDKDIDELSGTSFYPKLLVARETARYIKIKDNSQLRKTLKEIKNTHPYSTEAKMYFWDE</sequence>
<dbReference type="Pfam" id="PF13098">
    <property type="entry name" value="Thioredoxin_2"/>
    <property type="match status" value="1"/>
</dbReference>
<dbReference type="PANTHER" id="PTHR15337">
    <property type="entry name" value="ANTERIOR GRADIENT PROTEIN-RELATED"/>
    <property type="match status" value="1"/>
</dbReference>
<reference evidence="3" key="1">
    <citation type="journal article" date="2020" name="mSystems">
        <title>Genome- and Community-Level Interaction Insights into Carbon Utilization and Element Cycling Functions of Hydrothermarchaeota in Hydrothermal Sediment.</title>
        <authorList>
            <person name="Zhou Z."/>
            <person name="Liu Y."/>
            <person name="Xu W."/>
            <person name="Pan J."/>
            <person name="Luo Z.H."/>
            <person name="Li M."/>
        </authorList>
    </citation>
    <scope>NUCLEOTIDE SEQUENCE [LARGE SCALE GENOMIC DNA]</scope>
    <source>
        <strain evidence="3">SpSt-479</strain>
    </source>
</reference>
<proteinExistence type="predicted"/>
<comment type="caution">
    <text evidence="3">The sequence shown here is derived from an EMBL/GenBank/DDBJ whole genome shotgun (WGS) entry which is preliminary data.</text>
</comment>